<dbReference type="Gene3D" id="2.140.10.30">
    <property type="entry name" value="Dipeptidylpeptidase IV, N-terminal domain"/>
    <property type="match status" value="1"/>
</dbReference>
<protein>
    <recommendedName>
        <fullName evidence="12">ABC transporter domain-containing protein</fullName>
    </recommendedName>
</protein>
<dbReference type="AlphaFoldDB" id="A0A7R9KP96"/>
<dbReference type="SUPFAM" id="SSF53474">
    <property type="entry name" value="alpha/beta-Hydrolases"/>
    <property type="match status" value="1"/>
</dbReference>
<evidence type="ECO:0000313" key="13">
    <source>
        <dbReference type="EMBL" id="CAD7626509.1"/>
    </source>
</evidence>
<evidence type="ECO:0000313" key="14">
    <source>
        <dbReference type="Proteomes" id="UP000759131"/>
    </source>
</evidence>
<comment type="subcellular location">
    <subcellularLocation>
        <location evidence="11">Endomembrane system</location>
        <topology evidence="11">Single-pass membrane protein</topology>
    </subcellularLocation>
    <subcellularLocation>
        <location evidence="1">Membrane</location>
        <topology evidence="1">Single-pass type II membrane protein</topology>
    </subcellularLocation>
</comment>
<accession>A0A7R9KP96</accession>
<dbReference type="Pfam" id="PF00005">
    <property type="entry name" value="ABC_tran"/>
    <property type="match status" value="1"/>
</dbReference>
<dbReference type="GO" id="GO:0005524">
    <property type="term" value="F:ATP binding"/>
    <property type="evidence" value="ECO:0007669"/>
    <property type="project" value="InterPro"/>
</dbReference>
<evidence type="ECO:0000256" key="1">
    <source>
        <dbReference type="ARBA" id="ARBA00004606"/>
    </source>
</evidence>
<proteinExistence type="predicted"/>
<keyword evidence="14" id="KW-1185">Reference proteome</keyword>
<dbReference type="PANTHER" id="PTHR11731">
    <property type="entry name" value="PROTEASE FAMILY S9B,C DIPEPTIDYL-PEPTIDASE IV-RELATED"/>
    <property type="match status" value="1"/>
</dbReference>
<evidence type="ECO:0000256" key="5">
    <source>
        <dbReference type="ARBA" id="ARBA00022801"/>
    </source>
</evidence>
<keyword evidence="10" id="KW-0325">Glycoprotein</keyword>
<dbReference type="GO" id="GO:0016887">
    <property type="term" value="F:ATP hydrolysis activity"/>
    <property type="evidence" value="ECO:0007669"/>
    <property type="project" value="InterPro"/>
</dbReference>
<dbReference type="InterPro" id="IPR003439">
    <property type="entry name" value="ABC_transporter-like_ATP-bd"/>
</dbReference>
<dbReference type="GO" id="GO:0005886">
    <property type="term" value="C:plasma membrane"/>
    <property type="evidence" value="ECO:0007669"/>
    <property type="project" value="TreeGrafter"/>
</dbReference>
<dbReference type="GO" id="GO:0012505">
    <property type="term" value="C:endomembrane system"/>
    <property type="evidence" value="ECO:0007669"/>
    <property type="project" value="UniProtKB-SubCell"/>
</dbReference>
<dbReference type="EMBL" id="OC858474">
    <property type="protein sequence ID" value="CAD7626509.1"/>
    <property type="molecule type" value="Genomic_DNA"/>
</dbReference>
<evidence type="ECO:0000256" key="8">
    <source>
        <dbReference type="ARBA" id="ARBA00022989"/>
    </source>
</evidence>
<dbReference type="InterPro" id="IPR027417">
    <property type="entry name" value="P-loop_NTPase"/>
</dbReference>
<keyword evidence="9" id="KW-0472">Membrane</keyword>
<dbReference type="GO" id="GO:0008236">
    <property type="term" value="F:serine-type peptidase activity"/>
    <property type="evidence" value="ECO:0007669"/>
    <property type="project" value="UniProtKB-KW"/>
</dbReference>
<dbReference type="SUPFAM" id="SSF52540">
    <property type="entry name" value="P-loop containing nucleoside triphosphate hydrolases"/>
    <property type="match status" value="1"/>
</dbReference>
<evidence type="ECO:0000259" key="12">
    <source>
        <dbReference type="PROSITE" id="PS50893"/>
    </source>
</evidence>
<evidence type="ECO:0000256" key="10">
    <source>
        <dbReference type="ARBA" id="ARBA00023180"/>
    </source>
</evidence>
<dbReference type="Proteomes" id="UP000759131">
    <property type="component" value="Unassembled WGS sequence"/>
</dbReference>
<organism evidence="13">
    <name type="scientific">Medioppia subpectinata</name>
    <dbReference type="NCBI Taxonomy" id="1979941"/>
    <lineage>
        <taxon>Eukaryota</taxon>
        <taxon>Metazoa</taxon>
        <taxon>Ecdysozoa</taxon>
        <taxon>Arthropoda</taxon>
        <taxon>Chelicerata</taxon>
        <taxon>Arachnida</taxon>
        <taxon>Acari</taxon>
        <taxon>Acariformes</taxon>
        <taxon>Sarcoptiformes</taxon>
        <taxon>Oribatida</taxon>
        <taxon>Brachypylina</taxon>
        <taxon>Oppioidea</taxon>
        <taxon>Oppiidae</taxon>
        <taxon>Medioppia</taxon>
    </lineage>
</organism>
<keyword evidence="6" id="KW-0720">Serine protease</keyword>
<dbReference type="PANTHER" id="PTHR11731:SF200">
    <property type="entry name" value="DIPEPTIDYL PEPTIDASE 10, ISOFORM B"/>
    <property type="match status" value="1"/>
</dbReference>
<evidence type="ECO:0000256" key="2">
    <source>
        <dbReference type="ARBA" id="ARBA00022438"/>
    </source>
</evidence>
<evidence type="ECO:0000256" key="11">
    <source>
        <dbReference type="ARBA" id="ARBA00037847"/>
    </source>
</evidence>
<dbReference type="Gene3D" id="3.40.50.1820">
    <property type="entry name" value="alpha/beta hydrolase"/>
    <property type="match status" value="1"/>
</dbReference>
<dbReference type="GO" id="GO:0004177">
    <property type="term" value="F:aminopeptidase activity"/>
    <property type="evidence" value="ECO:0007669"/>
    <property type="project" value="UniProtKB-KW"/>
</dbReference>
<evidence type="ECO:0000256" key="4">
    <source>
        <dbReference type="ARBA" id="ARBA00022692"/>
    </source>
</evidence>
<sequence>MAQILSGLWLSEWSDDSLNANNINDTNLRYIFGALVNSLRNSAVNSTSNVETNIVSVERCLEYTETPTEAELYNEVTKLSPDWPERGEIKFSEYSTRYREGLDLVLKKITLEVRPKEKVGIVGRTGAGKSSLTLALFRLIEPVDGSIFIDNPLVIRTSSALSLRQLSQSIVPSDDGLTYFIICLRPDSLIGSYYHISSFRLDEKFIETYVTYGLYDVTKLLLFEKSMLYFEAKQSIGPLETQHVYSVNVSAPNGAVKCLSCHYNTDCPYFEAHFSPTADYYALQCLGPDVPKVYLIKSVQQNNPFELIVNEELVDKLHRKLLLRHQIFTVISQKKKIYIKLLYPHEFDDEVVDKYSLIIEANNPENGVLNDKYRIDWAHYLVSKHQYIYGWVVADSEDVRHNRVKQNFHFIAEDIDKYQIAVNYIKEHKRFINGHKMCIWGNNIGAFATISALASSDILRCAVLVSPVINWRLMDAVTYEHMFNTGQTYDDFAIRFDGFNLMNKINRLLGKHILLIHGSADEIVPIQHSMQFIRQLVSEYSKCGDIAEPLLQTQIYPDEDNTLLSVRHHIYQRILLFFDQTFIHIMHKTHDIKST</sequence>
<dbReference type="GO" id="GO:0006508">
    <property type="term" value="P:proteolysis"/>
    <property type="evidence" value="ECO:0007669"/>
    <property type="project" value="UniProtKB-KW"/>
</dbReference>
<dbReference type="InterPro" id="IPR050278">
    <property type="entry name" value="Serine_Prot_S9B/DPPIV"/>
</dbReference>
<feature type="domain" description="ABC transporter" evidence="12">
    <location>
        <begin position="89"/>
        <end position="385"/>
    </location>
</feature>
<dbReference type="PROSITE" id="PS50893">
    <property type="entry name" value="ABC_TRANSPORTER_2"/>
    <property type="match status" value="1"/>
</dbReference>
<keyword evidence="4" id="KW-0812">Transmembrane</keyword>
<dbReference type="OrthoDB" id="16520at2759"/>
<keyword evidence="8" id="KW-1133">Transmembrane helix</keyword>
<dbReference type="Pfam" id="PF00930">
    <property type="entry name" value="DPPIV_N"/>
    <property type="match status" value="1"/>
</dbReference>
<dbReference type="SUPFAM" id="SSF82171">
    <property type="entry name" value="DPP6 N-terminal domain-like"/>
    <property type="match status" value="1"/>
</dbReference>
<keyword evidence="7" id="KW-0735">Signal-anchor</keyword>
<dbReference type="GO" id="GO:0008239">
    <property type="term" value="F:dipeptidyl-peptidase activity"/>
    <property type="evidence" value="ECO:0007669"/>
    <property type="project" value="TreeGrafter"/>
</dbReference>
<keyword evidence="2" id="KW-0031">Aminopeptidase</keyword>
<evidence type="ECO:0000256" key="9">
    <source>
        <dbReference type="ARBA" id="ARBA00023136"/>
    </source>
</evidence>
<dbReference type="InterPro" id="IPR002469">
    <property type="entry name" value="Peptidase_S9B_N"/>
</dbReference>
<keyword evidence="5" id="KW-0378">Hydrolase</keyword>
<evidence type="ECO:0000256" key="7">
    <source>
        <dbReference type="ARBA" id="ARBA00022968"/>
    </source>
</evidence>
<dbReference type="InterPro" id="IPR029058">
    <property type="entry name" value="AB_hydrolase_fold"/>
</dbReference>
<reference evidence="13" key="1">
    <citation type="submission" date="2020-11" db="EMBL/GenBank/DDBJ databases">
        <authorList>
            <person name="Tran Van P."/>
        </authorList>
    </citation>
    <scope>NUCLEOTIDE SEQUENCE</scope>
</reference>
<dbReference type="Pfam" id="PF00326">
    <property type="entry name" value="Peptidase_S9"/>
    <property type="match status" value="1"/>
</dbReference>
<gene>
    <name evidence="13" type="ORF">OSB1V03_LOCUS6942</name>
</gene>
<dbReference type="EMBL" id="CAJPIZ010003899">
    <property type="protein sequence ID" value="CAG2106939.1"/>
    <property type="molecule type" value="Genomic_DNA"/>
</dbReference>
<evidence type="ECO:0000256" key="6">
    <source>
        <dbReference type="ARBA" id="ARBA00022825"/>
    </source>
</evidence>
<dbReference type="InterPro" id="IPR001375">
    <property type="entry name" value="Peptidase_S9_cat"/>
</dbReference>
<evidence type="ECO:0000256" key="3">
    <source>
        <dbReference type="ARBA" id="ARBA00022670"/>
    </source>
</evidence>
<keyword evidence="3" id="KW-0645">Protease</keyword>
<name>A0A7R9KP96_9ACAR</name>